<dbReference type="EMBL" id="BMJO01000005">
    <property type="protein sequence ID" value="GGE62684.1"/>
    <property type="molecule type" value="Genomic_DNA"/>
</dbReference>
<evidence type="ECO:0000313" key="3">
    <source>
        <dbReference type="Proteomes" id="UP000295684"/>
    </source>
</evidence>
<reference evidence="1" key="1">
    <citation type="journal article" date="2014" name="Int. J. Syst. Evol. Microbiol.">
        <title>Complete genome of a new Firmicutes species belonging to the dominant human colonic microbiota ('Ruminococcus bicirculans') reveals two chromosomes and a selective capacity to utilize plant glucans.</title>
        <authorList>
            <consortium name="NISC Comparative Sequencing Program"/>
            <person name="Wegmann U."/>
            <person name="Louis P."/>
            <person name="Goesmann A."/>
            <person name="Henrissat B."/>
            <person name="Duncan S.H."/>
            <person name="Flint H.J."/>
        </authorList>
    </citation>
    <scope>NUCLEOTIDE SEQUENCE</scope>
    <source>
        <strain evidence="1">CGMCC 1.15644</strain>
    </source>
</reference>
<dbReference type="RefSeq" id="WP_132533814.1">
    <property type="nucleotide sequence ID" value="NZ_BMJO01000005.1"/>
</dbReference>
<name>A0A4R2H9N5_9SPHI</name>
<reference evidence="2 3" key="3">
    <citation type="submission" date="2019-03" db="EMBL/GenBank/DDBJ databases">
        <title>Genomic Encyclopedia of Type Strains, Phase IV (KMG-IV): sequencing the most valuable type-strain genomes for metagenomic binning, comparative biology and taxonomic classification.</title>
        <authorList>
            <person name="Goeker M."/>
        </authorList>
    </citation>
    <scope>NUCLEOTIDE SEQUENCE [LARGE SCALE GENOMIC DNA]</scope>
    <source>
        <strain evidence="2 3">DSM 103236</strain>
    </source>
</reference>
<reference evidence="4" key="2">
    <citation type="journal article" date="2019" name="Int. J. Syst. Evol. Microbiol.">
        <title>The Global Catalogue of Microorganisms (GCM) 10K type strain sequencing project: providing services to taxonomists for standard genome sequencing and annotation.</title>
        <authorList>
            <consortium name="The Broad Institute Genomics Platform"/>
            <consortium name="The Broad Institute Genome Sequencing Center for Infectious Disease"/>
            <person name="Wu L."/>
            <person name="Ma J."/>
        </authorList>
    </citation>
    <scope>NUCLEOTIDE SEQUENCE [LARGE SCALE GENOMIC DNA]</scope>
    <source>
        <strain evidence="4">CGMCC 1.15644</strain>
    </source>
</reference>
<dbReference type="Proteomes" id="UP000622648">
    <property type="component" value="Unassembled WGS sequence"/>
</dbReference>
<organism evidence="2 3">
    <name type="scientific">Pedobacter psychrotolerans</name>
    <dbReference type="NCBI Taxonomy" id="1843235"/>
    <lineage>
        <taxon>Bacteria</taxon>
        <taxon>Pseudomonadati</taxon>
        <taxon>Bacteroidota</taxon>
        <taxon>Sphingobacteriia</taxon>
        <taxon>Sphingobacteriales</taxon>
        <taxon>Sphingobacteriaceae</taxon>
        <taxon>Pedobacter</taxon>
    </lineage>
</organism>
<dbReference type="EMBL" id="SLWO01000005">
    <property type="protein sequence ID" value="TCO23797.1"/>
    <property type="molecule type" value="Genomic_DNA"/>
</dbReference>
<comment type="caution">
    <text evidence="2">The sequence shown here is derived from an EMBL/GenBank/DDBJ whole genome shotgun (WGS) entry which is preliminary data.</text>
</comment>
<keyword evidence="4" id="KW-1185">Reference proteome</keyword>
<sequence>MNLISFKYLLIICIAATLFLKVSNAVSYLRYSTAEIEYSSVNDDATEKEEKKIESEYLANHFYSDPQAGLFFVTDKKLLIPDHSFKMTYFPEVLTPPPLA</sequence>
<protein>
    <submittedName>
        <fullName evidence="2">Uncharacterized protein</fullName>
    </submittedName>
</protein>
<evidence type="ECO:0000313" key="2">
    <source>
        <dbReference type="EMBL" id="TCO23797.1"/>
    </source>
</evidence>
<evidence type="ECO:0000313" key="4">
    <source>
        <dbReference type="Proteomes" id="UP000622648"/>
    </source>
</evidence>
<evidence type="ECO:0000313" key="1">
    <source>
        <dbReference type="EMBL" id="GGE62684.1"/>
    </source>
</evidence>
<dbReference type="AlphaFoldDB" id="A0A4R2H9N5"/>
<reference evidence="1" key="4">
    <citation type="submission" date="2024-05" db="EMBL/GenBank/DDBJ databases">
        <authorList>
            <person name="Sun Q."/>
            <person name="Zhou Y."/>
        </authorList>
    </citation>
    <scope>NUCLEOTIDE SEQUENCE</scope>
    <source>
        <strain evidence="1">CGMCC 1.15644</strain>
    </source>
</reference>
<proteinExistence type="predicted"/>
<accession>A0A4R2H9N5</accession>
<dbReference type="Proteomes" id="UP000295684">
    <property type="component" value="Unassembled WGS sequence"/>
</dbReference>
<dbReference type="OrthoDB" id="769241at2"/>
<gene>
    <name evidence="2" type="ORF">EV200_105266</name>
    <name evidence="1" type="ORF">GCM10011413_31330</name>
</gene>